<keyword evidence="3 12" id="KW-0812">Transmembrane</keyword>
<evidence type="ECO:0000256" key="8">
    <source>
        <dbReference type="ARBA" id="ARBA00023157"/>
    </source>
</evidence>
<dbReference type="SMART" id="SM00408">
    <property type="entry name" value="IGc2"/>
    <property type="match status" value="5"/>
</dbReference>
<dbReference type="GO" id="GO:0030890">
    <property type="term" value="P:positive regulation of B cell proliferation"/>
    <property type="evidence" value="ECO:0007669"/>
    <property type="project" value="Ensembl"/>
</dbReference>
<protein>
    <submittedName>
        <fullName evidence="15">Fc receptor like 3</fullName>
    </submittedName>
</protein>
<comment type="subcellular location">
    <subcellularLocation>
        <location evidence="1">Cell membrane</location>
        <topology evidence="1">Single-pass type I membrane protein</topology>
    </subcellularLocation>
</comment>
<dbReference type="Ensembl" id="ENSCLAT00000018566.1">
    <property type="protein sequence ID" value="ENSCLAP00000018386.1"/>
    <property type="gene ID" value="ENSCLAG00000012604.1"/>
</dbReference>
<dbReference type="GO" id="GO:0007166">
    <property type="term" value="P:cell surface receptor signaling pathway"/>
    <property type="evidence" value="ECO:0007669"/>
    <property type="project" value="TreeGrafter"/>
</dbReference>
<dbReference type="FunFam" id="2.60.40.10:FF:001308">
    <property type="entry name" value="Fc receptor like 4"/>
    <property type="match status" value="1"/>
</dbReference>
<name>A0A8C2VNP1_CHILA</name>
<evidence type="ECO:0000313" key="16">
    <source>
        <dbReference type="Proteomes" id="UP000694398"/>
    </source>
</evidence>
<dbReference type="Pfam" id="PF13927">
    <property type="entry name" value="Ig_3"/>
    <property type="match status" value="1"/>
</dbReference>
<keyword evidence="5" id="KW-0677">Repeat</keyword>
<organism evidence="15 16">
    <name type="scientific">Chinchilla lanigera</name>
    <name type="common">Long-tailed chinchilla</name>
    <name type="synonym">Chinchilla villidera</name>
    <dbReference type="NCBI Taxonomy" id="34839"/>
    <lineage>
        <taxon>Eukaryota</taxon>
        <taxon>Metazoa</taxon>
        <taxon>Chordata</taxon>
        <taxon>Craniata</taxon>
        <taxon>Vertebrata</taxon>
        <taxon>Euteleostomi</taxon>
        <taxon>Mammalia</taxon>
        <taxon>Eutheria</taxon>
        <taxon>Euarchontoglires</taxon>
        <taxon>Glires</taxon>
        <taxon>Rodentia</taxon>
        <taxon>Hystricomorpha</taxon>
        <taxon>Chinchillidae</taxon>
        <taxon>Chinchilla</taxon>
    </lineage>
</organism>
<dbReference type="GO" id="GO:0050859">
    <property type="term" value="P:negative regulation of B cell receptor signaling pathway"/>
    <property type="evidence" value="ECO:0007669"/>
    <property type="project" value="Ensembl"/>
</dbReference>
<dbReference type="GO" id="GO:0019900">
    <property type="term" value="F:kinase binding"/>
    <property type="evidence" value="ECO:0007669"/>
    <property type="project" value="Ensembl"/>
</dbReference>
<keyword evidence="2" id="KW-1003">Cell membrane</keyword>
<evidence type="ECO:0000256" key="10">
    <source>
        <dbReference type="ARBA" id="ARBA00023180"/>
    </source>
</evidence>
<dbReference type="PROSITE" id="PS50835">
    <property type="entry name" value="IG_LIKE"/>
    <property type="match status" value="5"/>
</dbReference>
<dbReference type="SMART" id="SM00409">
    <property type="entry name" value="IG"/>
    <property type="match status" value="6"/>
</dbReference>
<evidence type="ECO:0000313" key="15">
    <source>
        <dbReference type="Ensembl" id="ENSCLAP00000018386.1"/>
    </source>
</evidence>
<dbReference type="InterPro" id="IPR013783">
    <property type="entry name" value="Ig-like_fold"/>
</dbReference>
<dbReference type="CDD" id="cd00096">
    <property type="entry name" value="Ig"/>
    <property type="match status" value="1"/>
</dbReference>
<accession>A0A8C2VNP1</accession>
<feature type="transmembrane region" description="Helical" evidence="12">
    <location>
        <begin position="571"/>
        <end position="592"/>
    </location>
</feature>
<dbReference type="PANTHER" id="PTHR11481">
    <property type="entry name" value="IMMUNOGLOBULIN FC RECEPTOR"/>
    <property type="match status" value="1"/>
</dbReference>
<evidence type="ECO:0000256" key="6">
    <source>
        <dbReference type="ARBA" id="ARBA00022989"/>
    </source>
</evidence>
<evidence type="ECO:0000256" key="2">
    <source>
        <dbReference type="ARBA" id="ARBA00022475"/>
    </source>
</evidence>
<dbReference type="GO" id="GO:0043410">
    <property type="term" value="P:positive regulation of MAPK cascade"/>
    <property type="evidence" value="ECO:0007669"/>
    <property type="project" value="Ensembl"/>
</dbReference>
<gene>
    <name evidence="15" type="primary">FCRL3</name>
</gene>
<keyword evidence="7 12" id="KW-0472">Membrane</keyword>
<evidence type="ECO:0000256" key="12">
    <source>
        <dbReference type="SAM" id="Phobius"/>
    </source>
</evidence>
<dbReference type="GeneTree" id="ENSGT01050000244808"/>
<dbReference type="InterPro" id="IPR003599">
    <property type="entry name" value="Ig_sub"/>
</dbReference>
<dbReference type="Gene3D" id="2.60.40.10">
    <property type="entry name" value="Immunoglobulins"/>
    <property type="match status" value="6"/>
</dbReference>
<evidence type="ECO:0000259" key="14">
    <source>
        <dbReference type="PROSITE" id="PS50835"/>
    </source>
</evidence>
<dbReference type="GO" id="GO:0002638">
    <property type="term" value="P:negative regulation of immunoglobulin production"/>
    <property type="evidence" value="ECO:0007669"/>
    <property type="project" value="Ensembl"/>
</dbReference>
<keyword evidence="11" id="KW-0393">Immunoglobulin domain</keyword>
<reference evidence="15" key="1">
    <citation type="submission" date="2025-08" db="UniProtKB">
        <authorList>
            <consortium name="Ensembl"/>
        </authorList>
    </citation>
    <scope>IDENTIFICATION</scope>
</reference>
<keyword evidence="8" id="KW-1015">Disulfide bond</keyword>
<evidence type="ECO:0000256" key="11">
    <source>
        <dbReference type="ARBA" id="ARBA00023319"/>
    </source>
</evidence>
<dbReference type="GO" id="GO:0009897">
    <property type="term" value="C:external side of plasma membrane"/>
    <property type="evidence" value="ECO:0007669"/>
    <property type="project" value="TreeGrafter"/>
</dbReference>
<dbReference type="GO" id="GO:0090279">
    <property type="term" value="P:regulation of calcium ion import"/>
    <property type="evidence" value="ECO:0007669"/>
    <property type="project" value="Ensembl"/>
</dbReference>
<evidence type="ECO:0000256" key="7">
    <source>
        <dbReference type="ARBA" id="ARBA00023136"/>
    </source>
</evidence>
<sequence>MSCPQLCPVLTHLWPLLLTLGVSPKAVLLLDPPWSTTFKGKTVTLRCMGFPSSTKGNRFWQNGKLLDTVSEMISITSSGNYQCKTPGSSLSDPVHVEFSSDWLILQAPHPVYEGDDVILRCQGKEQQKIMGKNYYKNGQELRDSYNLDHITINAVSMDPDKYKCTASRKAFLRSKEETSKPLRIQVQELFPQPVLTAHPSQPIEGGPVTLTCETQLLPQKPHIQLQFCFFRDVHTLGTGCSSSPELQIPTMWTEDSGSYWCQAVTPRITKSSLKSQIHVQRIPVSNVNLEIQPTGGHLIEGQDLVLTCSVKKGTGNITFSWHRDGIRIPGRKTQRSQSAELQVPAVMERDAGRYYCTADNSDGPILSNRITVTVKIPVSNPVLTIRAPRTPAVVGDVVELRCEVLRGSPPIFYLFYHENVNLGSSSAPSGGGAVFNLSLTVEHSGKYSCEADNGLGPKRSPGISLKVIVPVSCPVFTFRSPRAQAVVGDIVELHCEAQRGSPPILYRFYHENVALGNSSAPSGGGASFNLSLNTEHAGNYSCDADNGLGAQHSEMMTLSVIGISWNRVGPVTGGVIGGLLGLVVTAGLLYHFRIQKKSGGTFAMATPSYSPNELSSTRPSTINPEVPIRCEPQAPVDLQPVYSNVNPGNGNLIYSQIQSVQHTNGNIGEISFRQVEMKWPL</sequence>
<dbReference type="InterPro" id="IPR013151">
    <property type="entry name" value="Immunoglobulin_dom"/>
</dbReference>
<dbReference type="Pfam" id="PF00047">
    <property type="entry name" value="ig"/>
    <property type="match status" value="1"/>
</dbReference>
<evidence type="ECO:0000256" key="1">
    <source>
        <dbReference type="ARBA" id="ARBA00004251"/>
    </source>
</evidence>
<dbReference type="Proteomes" id="UP000694398">
    <property type="component" value="Unassembled WGS sequence"/>
</dbReference>
<dbReference type="InterPro" id="IPR003598">
    <property type="entry name" value="Ig_sub2"/>
</dbReference>
<evidence type="ECO:0000256" key="13">
    <source>
        <dbReference type="SAM" id="SignalP"/>
    </source>
</evidence>
<keyword evidence="9" id="KW-0675">Receptor</keyword>
<dbReference type="InterPro" id="IPR036179">
    <property type="entry name" value="Ig-like_dom_sf"/>
</dbReference>
<dbReference type="GO" id="GO:0006955">
    <property type="term" value="P:immune response"/>
    <property type="evidence" value="ECO:0007669"/>
    <property type="project" value="TreeGrafter"/>
</dbReference>
<keyword evidence="4 13" id="KW-0732">Signal</keyword>
<keyword evidence="10" id="KW-0325">Glycoprotein</keyword>
<evidence type="ECO:0000256" key="4">
    <source>
        <dbReference type="ARBA" id="ARBA00022729"/>
    </source>
</evidence>
<feature type="domain" description="Ig-like" evidence="14">
    <location>
        <begin position="266"/>
        <end position="373"/>
    </location>
</feature>
<proteinExistence type="predicted"/>
<dbReference type="GO" id="GO:0034163">
    <property type="term" value="P:regulation of toll-like receptor 9 signaling pathway"/>
    <property type="evidence" value="ECO:0007669"/>
    <property type="project" value="Ensembl"/>
</dbReference>
<feature type="signal peptide" evidence="13">
    <location>
        <begin position="1"/>
        <end position="21"/>
    </location>
</feature>
<dbReference type="PANTHER" id="PTHR11481:SF93">
    <property type="entry name" value="FC RECEPTOR-LIKE PROTEIN 3"/>
    <property type="match status" value="1"/>
</dbReference>
<feature type="chain" id="PRO_5034018581" evidence="13">
    <location>
        <begin position="22"/>
        <end position="681"/>
    </location>
</feature>
<dbReference type="GO" id="GO:0045577">
    <property type="term" value="P:regulation of B cell differentiation"/>
    <property type="evidence" value="ECO:0007669"/>
    <property type="project" value="Ensembl"/>
</dbReference>
<feature type="domain" description="Ig-like" evidence="14">
    <location>
        <begin position="24"/>
        <end position="99"/>
    </location>
</feature>
<dbReference type="GO" id="GO:0019902">
    <property type="term" value="F:phosphatase binding"/>
    <property type="evidence" value="ECO:0007669"/>
    <property type="project" value="Ensembl"/>
</dbReference>
<dbReference type="InterPro" id="IPR050488">
    <property type="entry name" value="Ig_Fc_receptor"/>
</dbReference>
<feature type="domain" description="Ig-like" evidence="14">
    <location>
        <begin position="474"/>
        <end position="559"/>
    </location>
</feature>
<feature type="domain" description="Ig-like" evidence="14">
    <location>
        <begin position="381"/>
        <end position="464"/>
    </location>
</feature>
<dbReference type="OMA" id="HEKVYYK"/>
<dbReference type="GO" id="GO:0004888">
    <property type="term" value="F:transmembrane signaling receptor activity"/>
    <property type="evidence" value="ECO:0007669"/>
    <property type="project" value="TreeGrafter"/>
</dbReference>
<dbReference type="SUPFAM" id="SSF48726">
    <property type="entry name" value="Immunoglobulin"/>
    <property type="match status" value="6"/>
</dbReference>
<evidence type="ECO:0000256" key="5">
    <source>
        <dbReference type="ARBA" id="ARBA00022737"/>
    </source>
</evidence>
<dbReference type="AlphaFoldDB" id="A0A8C2VNP1"/>
<keyword evidence="16" id="KW-1185">Reference proteome</keyword>
<evidence type="ECO:0000256" key="3">
    <source>
        <dbReference type="ARBA" id="ARBA00022692"/>
    </source>
</evidence>
<evidence type="ECO:0000256" key="9">
    <source>
        <dbReference type="ARBA" id="ARBA00023170"/>
    </source>
</evidence>
<dbReference type="InterPro" id="IPR007110">
    <property type="entry name" value="Ig-like_dom"/>
</dbReference>
<keyword evidence="6 12" id="KW-1133">Transmembrane helix</keyword>
<feature type="domain" description="Ig-like" evidence="14">
    <location>
        <begin position="191"/>
        <end position="263"/>
    </location>
</feature>
<reference evidence="15" key="2">
    <citation type="submission" date="2025-09" db="UniProtKB">
        <authorList>
            <consortium name="Ensembl"/>
        </authorList>
    </citation>
    <scope>IDENTIFICATION</scope>
</reference>
<dbReference type="FunFam" id="2.60.40.10:FF:000357">
    <property type="entry name" value="Fc receptor like 1"/>
    <property type="match status" value="2"/>
</dbReference>
<dbReference type="Pfam" id="PF13895">
    <property type="entry name" value="Ig_2"/>
    <property type="match status" value="3"/>
</dbReference>